<feature type="transmembrane region" description="Helical" evidence="1">
    <location>
        <begin position="107"/>
        <end position="132"/>
    </location>
</feature>
<protein>
    <submittedName>
        <fullName evidence="2">YesL family protein</fullName>
    </submittedName>
</protein>
<dbReference type="InterPro" id="IPR006938">
    <property type="entry name" value="DUF624"/>
</dbReference>
<organism evidence="2">
    <name type="scientific">Niallia circulans</name>
    <name type="common">Bacillus circulans</name>
    <dbReference type="NCBI Taxonomy" id="1397"/>
    <lineage>
        <taxon>Bacteria</taxon>
        <taxon>Bacillati</taxon>
        <taxon>Bacillota</taxon>
        <taxon>Bacilli</taxon>
        <taxon>Bacillales</taxon>
        <taxon>Bacillaceae</taxon>
        <taxon>Niallia</taxon>
    </lineage>
</organism>
<name>A0A941GBY4_NIACI</name>
<keyword evidence="1" id="KW-0812">Transmembrane</keyword>
<dbReference type="AlphaFoldDB" id="A0A941GBY4"/>
<dbReference type="RefSeq" id="WP_212118772.1">
    <property type="nucleotide sequence ID" value="NZ_JAGTPX020000009.1"/>
</dbReference>
<proteinExistence type="predicted"/>
<evidence type="ECO:0000256" key="1">
    <source>
        <dbReference type="SAM" id="Phobius"/>
    </source>
</evidence>
<feature type="transmembrane region" description="Helical" evidence="1">
    <location>
        <begin position="144"/>
        <end position="164"/>
    </location>
</feature>
<comment type="caution">
    <text evidence="2">The sequence shown here is derived from an EMBL/GenBank/DDBJ whole genome shotgun (WGS) entry which is preliminary data.</text>
</comment>
<evidence type="ECO:0000313" key="2">
    <source>
        <dbReference type="EMBL" id="MBR8669941.1"/>
    </source>
</evidence>
<feature type="transmembrane region" description="Helical" evidence="1">
    <location>
        <begin position="170"/>
        <end position="195"/>
    </location>
</feature>
<reference evidence="2" key="1">
    <citation type="submission" date="2021-04" db="EMBL/GenBank/DDBJ databases">
        <title>Genomic analysis of electroactive and textile dye degrading Bacillus circulans strain: DC10 isolated from constructed wetland-microbial fuel cells treating textile dye wastewaters.</title>
        <authorList>
            <person name="Patel D.U."/>
            <person name="Desai C.R."/>
        </authorList>
    </citation>
    <scope>NUCLEOTIDE SEQUENCE</scope>
    <source>
        <strain evidence="2">DC10</strain>
    </source>
</reference>
<sequence>MRVEIGGWSGKIYDVCQWITRLAYINLLWIIFSALGLFIGGLFPSTVAMVTIIRKWLQRETDISVLNTYWQTYKQEFGKANKLGAVVFAFIVFIYMDWRIISSIQGSVNVVLLGLLIGGIFLAFLTLLYLFPVYVHYELEVLQYFKVAFFLACTHPLHTLSMIIGVCTMIFLGVVFTGAGLLFLGSGLASIILYFSKPIFTKMDELRITKLQQSDIQN</sequence>
<feature type="transmembrane region" description="Helical" evidence="1">
    <location>
        <begin position="83"/>
        <end position="101"/>
    </location>
</feature>
<keyword evidence="1" id="KW-0472">Membrane</keyword>
<dbReference type="Pfam" id="PF04854">
    <property type="entry name" value="DUF624"/>
    <property type="match status" value="1"/>
</dbReference>
<feature type="transmembrane region" description="Helical" evidence="1">
    <location>
        <begin position="27"/>
        <end position="53"/>
    </location>
</feature>
<gene>
    <name evidence="2" type="ORF">KD144_10335</name>
</gene>
<dbReference type="EMBL" id="JAGTPX010000008">
    <property type="protein sequence ID" value="MBR8669941.1"/>
    <property type="molecule type" value="Genomic_DNA"/>
</dbReference>
<keyword evidence="1" id="KW-1133">Transmembrane helix</keyword>
<accession>A0A941GBY4</accession>